<keyword evidence="1" id="KW-1133">Transmembrane helix</keyword>
<feature type="transmembrane region" description="Helical" evidence="1">
    <location>
        <begin position="935"/>
        <end position="951"/>
    </location>
</feature>
<reference evidence="2" key="1">
    <citation type="submission" date="2021-01" db="EMBL/GenBank/DDBJ databases">
        <authorList>
            <consortium name="Genoscope - CEA"/>
            <person name="William W."/>
        </authorList>
    </citation>
    <scope>NUCLEOTIDE SEQUENCE</scope>
</reference>
<keyword evidence="3" id="KW-1185">Reference proteome</keyword>
<feature type="transmembrane region" description="Helical" evidence="1">
    <location>
        <begin position="603"/>
        <end position="624"/>
    </location>
</feature>
<feature type="transmembrane region" description="Helical" evidence="1">
    <location>
        <begin position="652"/>
        <end position="669"/>
    </location>
</feature>
<proteinExistence type="predicted"/>
<protein>
    <recommendedName>
        <fullName evidence="4">Tubulin-tyrosine ligase family protein</fullName>
    </recommendedName>
</protein>
<feature type="transmembrane region" description="Helical" evidence="1">
    <location>
        <begin position="681"/>
        <end position="711"/>
    </location>
</feature>
<evidence type="ECO:0000256" key="1">
    <source>
        <dbReference type="SAM" id="Phobius"/>
    </source>
</evidence>
<evidence type="ECO:0008006" key="4">
    <source>
        <dbReference type="Google" id="ProtNLM"/>
    </source>
</evidence>
<feature type="transmembrane region" description="Helical" evidence="1">
    <location>
        <begin position="1017"/>
        <end position="1035"/>
    </location>
</feature>
<dbReference type="Pfam" id="PF03133">
    <property type="entry name" value="TTL"/>
    <property type="match status" value="1"/>
</dbReference>
<feature type="transmembrane region" description="Helical" evidence="1">
    <location>
        <begin position="823"/>
        <end position="843"/>
    </location>
</feature>
<dbReference type="PROSITE" id="PS51221">
    <property type="entry name" value="TTL"/>
    <property type="match status" value="1"/>
</dbReference>
<evidence type="ECO:0000313" key="2">
    <source>
        <dbReference type="EMBL" id="CAD8061660.1"/>
    </source>
</evidence>
<dbReference type="AlphaFoldDB" id="A0A8S1L156"/>
<comment type="caution">
    <text evidence="2">The sequence shown here is derived from an EMBL/GenBank/DDBJ whole genome shotgun (WGS) entry which is preliminary data.</text>
</comment>
<sequence>MQNHGIEFLFIKGNTKCADSTQLQSVKQYHPKLNSLRMKGFQQFFDLMIKQQQDQQQMKTCSQCTPQLLPTVLSYPPRIEIHNRKSSETKLLMKKNLLETLPDSNSQEKCKKELRLIPQKQFQVKKTITNKNEINKENQEIIELPIMIAFTNNINVVPPERTFYKAFITKGNNGTLIRQSLKLRPWWILIDQPNEDLNLYWTQLRKQQEYDSVKQFQLENVQFTKQQKKLINDKIKYNIEESEFQLFNQSSILRVHNHLECNFQVCNKKALFYNMKNYYLSINEDPFQFIPLTYHVKTGLNDPAFLEFEEFAKTNNINVWIIKPGESSNRGNGIQVANSITKVKQIISQQNLHLNNSKKTFIIQKYLEKPLLYNKRKFDIRCYMLMTCVNNTFKAYWYQEGYIRTSCKEFNLDDVEDKFTHLTNDAVQKKNQNYGKFETGNKISYNEFQKYLNDQHNYNFQIILDQLKKLSIDIVKATYQHLNPNKLFYSFELFGLDFMIDSDMKPWLIEVNTNPCLETCCPLLARLITHLIENTIKIAIDPMYPPPLSKKKHLQESKNLMELVFSSTLINERISQPMIKEDDDEHSDNKDGQRYNYCNYQEYVVLVIWCFYIAIATVYSIVYLSTSKFNGTMEFPLLGWTIDFLDPEWRVLYQYLQELLIYLLCYFFFRHLFRKQRMPFYIFSGIIFGGYLSRFGFAINLILMFANFIFVKLCKQSAIFLKIHWILHLIIIYLINIFNGLNDIWGDSGKEFNQAAPIPWQHIYIWNMLRMTSYNVEVQEINLVEYLAYLLYPPLYYSGPLIQFNDWQIQIRINLTVIKKHKYIINGLILLSLQILTQCYSVTNHKENEWLWDKQITTLSGVSFFVTSAIQIYFRFIFLWALQECWASYDDIDIQTNNPKHMFMINSAKSFEKYFCATYKNFLEKYVKDIFSQNINLNLLLIYSITILLVNSDFKTIWFYITLFLFHLFEDKIQFQNKLFNITIRSIQQCIILLEIIIMYTSDIDIIWIYVKQKNLYWIPLIFGTCLLTQIYLSLTKQIS</sequence>
<dbReference type="EMBL" id="CAJJDM010000031">
    <property type="protein sequence ID" value="CAD8061660.1"/>
    <property type="molecule type" value="Genomic_DNA"/>
</dbReference>
<dbReference type="OMA" id="MFMINSA"/>
<dbReference type="PANTHER" id="PTHR46069:SF1">
    <property type="entry name" value="CHROMOSOME UNDETERMINED SCAFFOLD_125, WHOLE GENOME SHOTGUN SEQUENCE"/>
    <property type="match status" value="1"/>
</dbReference>
<dbReference type="InterPro" id="IPR004344">
    <property type="entry name" value="TTL/TTLL_fam"/>
</dbReference>
<keyword evidence="1" id="KW-0472">Membrane</keyword>
<evidence type="ECO:0000313" key="3">
    <source>
        <dbReference type="Proteomes" id="UP000688137"/>
    </source>
</evidence>
<organism evidence="2 3">
    <name type="scientific">Paramecium primaurelia</name>
    <dbReference type="NCBI Taxonomy" id="5886"/>
    <lineage>
        <taxon>Eukaryota</taxon>
        <taxon>Sar</taxon>
        <taxon>Alveolata</taxon>
        <taxon>Ciliophora</taxon>
        <taxon>Intramacronucleata</taxon>
        <taxon>Oligohymenophorea</taxon>
        <taxon>Peniculida</taxon>
        <taxon>Parameciidae</taxon>
        <taxon>Paramecium</taxon>
    </lineage>
</organism>
<gene>
    <name evidence="2" type="ORF">PPRIM_AZ9-3.1.T0320067</name>
</gene>
<accession>A0A8S1L156</accession>
<dbReference type="Proteomes" id="UP000688137">
    <property type="component" value="Unassembled WGS sequence"/>
</dbReference>
<keyword evidence="1" id="KW-0812">Transmembrane</keyword>
<feature type="transmembrane region" description="Helical" evidence="1">
    <location>
        <begin position="723"/>
        <end position="741"/>
    </location>
</feature>
<feature type="transmembrane region" description="Helical" evidence="1">
    <location>
        <begin position="957"/>
        <end position="975"/>
    </location>
</feature>
<dbReference type="PANTHER" id="PTHR46069">
    <property type="entry name" value="TUBULIN TYROSINE LIGASE"/>
    <property type="match status" value="1"/>
</dbReference>
<feature type="transmembrane region" description="Helical" evidence="1">
    <location>
        <begin position="987"/>
        <end position="1011"/>
    </location>
</feature>
<name>A0A8S1L156_PARPR</name>
<feature type="transmembrane region" description="Helical" evidence="1">
    <location>
        <begin position="863"/>
        <end position="882"/>
    </location>
</feature>